<dbReference type="EMBL" id="JAVXUO010001414">
    <property type="protein sequence ID" value="KAK2982566.1"/>
    <property type="molecule type" value="Genomic_DNA"/>
</dbReference>
<feature type="compositionally biased region" description="Polar residues" evidence="1">
    <location>
        <begin position="91"/>
        <end position="110"/>
    </location>
</feature>
<feature type="region of interest" description="Disordered" evidence="1">
    <location>
        <begin position="47"/>
        <end position="110"/>
    </location>
</feature>
<dbReference type="PANTHER" id="PTHR46602:SF1">
    <property type="entry name" value="PROTEIN SUPPRESSOR OF GENE SILENCING 3"/>
    <property type="match status" value="1"/>
</dbReference>
<protein>
    <submittedName>
        <fullName evidence="2">Uncharacterized protein</fullName>
    </submittedName>
</protein>
<dbReference type="GO" id="GO:0031047">
    <property type="term" value="P:regulatory ncRNA-mediated gene silencing"/>
    <property type="evidence" value="ECO:0007669"/>
    <property type="project" value="InterPro"/>
</dbReference>
<sequence>MSSGNKGGDPSSASAIDLSGKGKGICEVYSPGVDQLSHGVANMSLDSSPTGGWEVYSRRPQNRTGSNATKTWTKNLNSESWHQPAVIGKLRSQSNAGSRRPSGSGNERYQSCNKGFKKKYSVPPPVIPPHLKQGRKWTARPAATNSLSPYLVVVGVVDEYEDKSDEVYDSDDELLSNDDDSDASKKSLRTCKKRFKDFFEKLETLNVEQGNELEMFHCPACQGNPGAISCGLEWETRNYLNISARKPKLKFEIKSYQEMVVSQLKLMSEDNQQLTLYKDRVAREQRRSRALEESVVFYE</sequence>
<organism evidence="2 3">
    <name type="scientific">Escallonia rubra</name>
    <dbReference type="NCBI Taxonomy" id="112253"/>
    <lineage>
        <taxon>Eukaryota</taxon>
        <taxon>Viridiplantae</taxon>
        <taxon>Streptophyta</taxon>
        <taxon>Embryophyta</taxon>
        <taxon>Tracheophyta</taxon>
        <taxon>Spermatophyta</taxon>
        <taxon>Magnoliopsida</taxon>
        <taxon>eudicotyledons</taxon>
        <taxon>Gunneridae</taxon>
        <taxon>Pentapetalae</taxon>
        <taxon>asterids</taxon>
        <taxon>campanulids</taxon>
        <taxon>Escalloniales</taxon>
        <taxon>Escalloniaceae</taxon>
        <taxon>Escallonia</taxon>
    </lineage>
</organism>
<evidence type="ECO:0000313" key="3">
    <source>
        <dbReference type="Proteomes" id="UP001187471"/>
    </source>
</evidence>
<reference evidence="2" key="1">
    <citation type="submission" date="2022-12" db="EMBL/GenBank/DDBJ databases">
        <title>Draft genome assemblies for two species of Escallonia (Escalloniales).</title>
        <authorList>
            <person name="Chanderbali A."/>
            <person name="Dervinis C."/>
            <person name="Anghel I."/>
            <person name="Soltis D."/>
            <person name="Soltis P."/>
            <person name="Zapata F."/>
        </authorList>
    </citation>
    <scope>NUCLEOTIDE SEQUENCE</scope>
    <source>
        <strain evidence="2">UCBG92.1500</strain>
        <tissue evidence="2">Leaf</tissue>
    </source>
</reference>
<accession>A0AA88RH54</accession>
<dbReference type="Proteomes" id="UP001187471">
    <property type="component" value="Unassembled WGS sequence"/>
</dbReference>
<keyword evidence="3" id="KW-1185">Reference proteome</keyword>
<feature type="compositionally biased region" description="Polar residues" evidence="1">
    <location>
        <begin position="62"/>
        <end position="81"/>
    </location>
</feature>
<dbReference type="GO" id="GO:0051607">
    <property type="term" value="P:defense response to virus"/>
    <property type="evidence" value="ECO:0007669"/>
    <property type="project" value="InterPro"/>
</dbReference>
<dbReference type="AlphaFoldDB" id="A0AA88RH54"/>
<name>A0AA88RH54_9ASTE</name>
<dbReference type="InterPro" id="IPR044287">
    <property type="entry name" value="SGS3"/>
</dbReference>
<gene>
    <name evidence="2" type="ORF">RJ640_028733</name>
</gene>
<proteinExistence type="predicted"/>
<comment type="caution">
    <text evidence="2">The sequence shown here is derived from an EMBL/GenBank/DDBJ whole genome shotgun (WGS) entry which is preliminary data.</text>
</comment>
<evidence type="ECO:0000256" key="1">
    <source>
        <dbReference type="SAM" id="MobiDB-lite"/>
    </source>
</evidence>
<evidence type="ECO:0000313" key="2">
    <source>
        <dbReference type="EMBL" id="KAK2982566.1"/>
    </source>
</evidence>
<dbReference type="PANTHER" id="PTHR46602">
    <property type="entry name" value="PROTEIN SUPPRESSOR OF GENE SILENCING 3"/>
    <property type="match status" value="1"/>
</dbReference>